<evidence type="ECO:0000256" key="3">
    <source>
        <dbReference type="ARBA" id="ARBA00022741"/>
    </source>
</evidence>
<dbReference type="Proteomes" id="UP001201873">
    <property type="component" value="Unassembled WGS sequence"/>
</dbReference>
<evidence type="ECO:0000256" key="4">
    <source>
        <dbReference type="ARBA" id="ARBA00022777"/>
    </source>
</evidence>
<evidence type="ECO:0000256" key="5">
    <source>
        <dbReference type="ARBA" id="ARBA00022840"/>
    </source>
</evidence>
<evidence type="ECO:0000256" key="2">
    <source>
        <dbReference type="ARBA" id="ARBA00022679"/>
    </source>
</evidence>
<evidence type="ECO:0000313" key="7">
    <source>
        <dbReference type="EMBL" id="MCK9878869.1"/>
    </source>
</evidence>
<proteinExistence type="inferred from homology"/>
<dbReference type="EMBL" id="JALKFT010000048">
    <property type="protein sequence ID" value="MCK9878869.1"/>
    <property type="molecule type" value="Genomic_DNA"/>
</dbReference>
<dbReference type="Gene3D" id="3.90.1200.10">
    <property type="match status" value="1"/>
</dbReference>
<comment type="caution">
    <text evidence="7">The sequence shown here is derived from an EMBL/GenBank/DDBJ whole genome shotgun (WGS) entry which is preliminary data.</text>
</comment>
<dbReference type="Gene3D" id="3.30.200.20">
    <property type="entry name" value="Phosphorylase Kinase, domain 1"/>
    <property type="match status" value="1"/>
</dbReference>
<accession>A0ABT0K4Z4</accession>
<keyword evidence="4" id="KW-0418">Kinase</keyword>
<dbReference type="SUPFAM" id="SSF56112">
    <property type="entry name" value="Protein kinase-like (PK-like)"/>
    <property type="match status" value="1"/>
</dbReference>
<sequence>MTAAPVLDTGALARHLVSRGLAASPLDVEVRELAGGVSNDVVAVRAPGLDAVVKRALGRLRVAEEWLADPARIDTEGRALRLAGRLVPGAVPAVLDLADGYLVIERAPDPWRTWKQDLLAGTAQVTVADQLGRALGRWQTATARAADVAAGFEDVTAFDQLRVDPFHRTVARRHPDLAGPIHQTIESMAADRRCLVHGDYTPKNVLVGPAATGLWVIDWEVAHFGDPTFDPAWTVGHLLLKSIHRPASASAYAAAARAFLAGLDAERLNGVAHGGVPLDAAQLIRQTGCLLLARVDGKSPAEYLTAAGRARTRALGRGMLVDPPATLTDTWERLT</sequence>
<dbReference type="Pfam" id="PF01636">
    <property type="entry name" value="APH"/>
    <property type="match status" value="1"/>
</dbReference>
<reference evidence="7 8" key="1">
    <citation type="submission" date="2022-04" db="EMBL/GenBank/DDBJ databases">
        <title>Genome diversity in the genus Frankia.</title>
        <authorList>
            <person name="Carlos-Shanley C."/>
            <person name="Hahn D."/>
        </authorList>
    </citation>
    <scope>NUCLEOTIDE SEQUENCE [LARGE SCALE GENOMIC DNA]</scope>
    <source>
        <strain evidence="7 8">Ag45/Mut15</strain>
    </source>
</reference>
<keyword evidence="5" id="KW-0067">ATP-binding</keyword>
<evidence type="ECO:0000256" key="1">
    <source>
        <dbReference type="ARBA" id="ARBA00010165"/>
    </source>
</evidence>
<dbReference type="PANTHER" id="PTHR34273">
    <property type="entry name" value="METHYLTHIORIBOSE KINASE"/>
    <property type="match status" value="1"/>
</dbReference>
<protein>
    <submittedName>
        <fullName evidence="7">Aminoglycoside phosphotransferase family protein</fullName>
    </submittedName>
</protein>
<evidence type="ECO:0000313" key="8">
    <source>
        <dbReference type="Proteomes" id="UP001201873"/>
    </source>
</evidence>
<gene>
    <name evidence="7" type="ORF">MXD59_24435</name>
</gene>
<dbReference type="PANTHER" id="PTHR34273:SF2">
    <property type="entry name" value="METHYLTHIORIBOSE KINASE"/>
    <property type="match status" value="1"/>
</dbReference>
<dbReference type="InterPro" id="IPR002575">
    <property type="entry name" value="Aminoglycoside_PTrfase"/>
</dbReference>
<dbReference type="RefSeq" id="WP_248826934.1">
    <property type="nucleotide sequence ID" value="NZ_JALKFT010000048.1"/>
</dbReference>
<name>A0ABT0K4Z4_9ACTN</name>
<feature type="domain" description="Aminoglycoside phosphotransferase" evidence="6">
    <location>
        <begin position="29"/>
        <end position="266"/>
    </location>
</feature>
<dbReference type="InterPro" id="IPR011009">
    <property type="entry name" value="Kinase-like_dom_sf"/>
</dbReference>
<keyword evidence="3" id="KW-0547">Nucleotide-binding</keyword>
<evidence type="ECO:0000259" key="6">
    <source>
        <dbReference type="Pfam" id="PF01636"/>
    </source>
</evidence>
<keyword evidence="8" id="KW-1185">Reference proteome</keyword>
<organism evidence="7 8">
    <name type="scientific">Frankia umida</name>
    <dbReference type="NCBI Taxonomy" id="573489"/>
    <lineage>
        <taxon>Bacteria</taxon>
        <taxon>Bacillati</taxon>
        <taxon>Actinomycetota</taxon>
        <taxon>Actinomycetes</taxon>
        <taxon>Frankiales</taxon>
        <taxon>Frankiaceae</taxon>
        <taxon>Frankia</taxon>
    </lineage>
</organism>
<comment type="similarity">
    <text evidence="1">Belongs to the methylthioribose kinase family.</text>
</comment>
<keyword evidence="2" id="KW-0808">Transferase</keyword>